<gene>
    <name evidence="11" type="primary">aroK</name>
    <name evidence="12" type="ORF">Clopa_4659</name>
</gene>
<comment type="caution">
    <text evidence="11">Lacks conserved residue(s) required for the propagation of feature annotation.</text>
</comment>
<dbReference type="InterPro" id="IPR027417">
    <property type="entry name" value="P-loop_NTPase"/>
</dbReference>
<dbReference type="PANTHER" id="PTHR21087">
    <property type="entry name" value="SHIKIMATE KINASE"/>
    <property type="match status" value="1"/>
</dbReference>
<proteinExistence type="inferred from homology"/>
<dbReference type="HOGENOM" id="CLU_057607_4_0_9"/>
<dbReference type="EC" id="2.7.1.71" evidence="3 11"/>
<keyword evidence="8 11" id="KW-0067">ATP-binding</keyword>
<dbReference type="eggNOG" id="COG0703">
    <property type="taxonomic scope" value="Bacteria"/>
</dbReference>
<name>R4K9V0_CLOPA</name>
<dbReference type="UniPathway" id="UPA00053">
    <property type="reaction ID" value="UER00088"/>
</dbReference>
<feature type="binding site" evidence="11">
    <location>
        <position position="36"/>
    </location>
    <ligand>
        <name>substrate</name>
    </ligand>
</feature>
<keyword evidence="11" id="KW-0479">Metal-binding</keyword>
<evidence type="ECO:0000256" key="10">
    <source>
        <dbReference type="ARBA" id="ARBA00048567"/>
    </source>
</evidence>
<dbReference type="GO" id="GO:0000287">
    <property type="term" value="F:magnesium ion binding"/>
    <property type="evidence" value="ECO:0007669"/>
    <property type="project" value="UniProtKB-UniRule"/>
</dbReference>
<comment type="subunit">
    <text evidence="11">Monomer.</text>
</comment>
<dbReference type="PROSITE" id="PS01128">
    <property type="entry name" value="SHIKIMATE_KINASE"/>
    <property type="match status" value="1"/>
</dbReference>
<comment type="cofactor">
    <cofactor evidence="11">
        <name>Mg(2+)</name>
        <dbReference type="ChEBI" id="CHEBI:18420"/>
    </cofactor>
    <text evidence="11">Binds 1 Mg(2+) ion per subunit.</text>
</comment>
<feature type="binding site" evidence="11">
    <location>
        <position position="18"/>
    </location>
    <ligand>
        <name>Mg(2+)</name>
        <dbReference type="ChEBI" id="CHEBI:18420"/>
    </ligand>
</feature>
<dbReference type="GO" id="GO:0005524">
    <property type="term" value="F:ATP binding"/>
    <property type="evidence" value="ECO:0007669"/>
    <property type="project" value="UniProtKB-UniRule"/>
</dbReference>
<dbReference type="InterPro" id="IPR031322">
    <property type="entry name" value="Shikimate/glucono_kinase"/>
</dbReference>
<dbReference type="RefSeq" id="WP_015617617.1">
    <property type="nucleotide sequence ID" value="NC_021182.1"/>
</dbReference>
<dbReference type="OrthoDB" id="9800332at2"/>
<organism evidence="12 13">
    <name type="scientific">Clostridium pasteurianum BC1</name>
    <dbReference type="NCBI Taxonomy" id="86416"/>
    <lineage>
        <taxon>Bacteria</taxon>
        <taxon>Bacillati</taxon>
        <taxon>Bacillota</taxon>
        <taxon>Clostridia</taxon>
        <taxon>Eubacteriales</taxon>
        <taxon>Clostridiaceae</taxon>
        <taxon>Clostridium</taxon>
    </lineage>
</organism>
<dbReference type="GO" id="GO:0008652">
    <property type="term" value="P:amino acid biosynthetic process"/>
    <property type="evidence" value="ECO:0007669"/>
    <property type="project" value="UniProtKB-KW"/>
</dbReference>
<evidence type="ECO:0000256" key="2">
    <source>
        <dbReference type="ARBA" id="ARBA00006997"/>
    </source>
</evidence>
<keyword evidence="9 11" id="KW-0057">Aromatic amino acid biosynthesis</keyword>
<dbReference type="PANTHER" id="PTHR21087:SF16">
    <property type="entry name" value="SHIKIMATE KINASE 1, CHLOROPLASTIC"/>
    <property type="match status" value="1"/>
</dbReference>
<dbReference type="CDD" id="cd00464">
    <property type="entry name" value="SK"/>
    <property type="match status" value="1"/>
</dbReference>
<evidence type="ECO:0000256" key="5">
    <source>
        <dbReference type="ARBA" id="ARBA00022679"/>
    </source>
</evidence>
<comment type="similarity">
    <text evidence="2 11">Belongs to the shikimate kinase family.</text>
</comment>
<feature type="binding site" evidence="11">
    <location>
        <position position="118"/>
    </location>
    <ligand>
        <name>ATP</name>
        <dbReference type="ChEBI" id="CHEBI:30616"/>
    </ligand>
</feature>
<evidence type="ECO:0000256" key="7">
    <source>
        <dbReference type="ARBA" id="ARBA00022777"/>
    </source>
</evidence>
<keyword evidence="6 11" id="KW-0547">Nucleotide-binding</keyword>
<evidence type="ECO:0000256" key="11">
    <source>
        <dbReference type="HAMAP-Rule" id="MF_00109"/>
    </source>
</evidence>
<comment type="catalytic activity">
    <reaction evidence="10 11">
        <text>shikimate + ATP = 3-phosphoshikimate + ADP + H(+)</text>
        <dbReference type="Rhea" id="RHEA:13121"/>
        <dbReference type="ChEBI" id="CHEBI:15378"/>
        <dbReference type="ChEBI" id="CHEBI:30616"/>
        <dbReference type="ChEBI" id="CHEBI:36208"/>
        <dbReference type="ChEBI" id="CHEBI:145989"/>
        <dbReference type="ChEBI" id="CHEBI:456216"/>
        <dbReference type="EC" id="2.7.1.71"/>
    </reaction>
</comment>
<evidence type="ECO:0000256" key="3">
    <source>
        <dbReference type="ARBA" id="ARBA00012154"/>
    </source>
</evidence>
<dbReference type="InterPro" id="IPR000623">
    <property type="entry name" value="Shikimate_kinase/TSH1"/>
</dbReference>
<comment type="pathway">
    <text evidence="1 11">Metabolic intermediate biosynthesis; chorismate biosynthesis; chorismate from D-erythrose 4-phosphate and phosphoenolpyruvate: step 5/7.</text>
</comment>
<keyword evidence="13" id="KW-1185">Reference proteome</keyword>
<dbReference type="AlphaFoldDB" id="R4K9V0"/>
<dbReference type="GO" id="GO:0005829">
    <property type="term" value="C:cytosol"/>
    <property type="evidence" value="ECO:0007669"/>
    <property type="project" value="TreeGrafter"/>
</dbReference>
<evidence type="ECO:0000256" key="9">
    <source>
        <dbReference type="ARBA" id="ARBA00023141"/>
    </source>
</evidence>
<keyword evidence="11" id="KW-0963">Cytoplasm</keyword>
<dbReference type="KEGG" id="cpas:Clopa_4659"/>
<dbReference type="PRINTS" id="PR01100">
    <property type="entry name" value="SHIKIMTKNASE"/>
</dbReference>
<dbReference type="Pfam" id="PF01202">
    <property type="entry name" value="SKI"/>
    <property type="match status" value="1"/>
</dbReference>
<evidence type="ECO:0000313" key="13">
    <source>
        <dbReference type="Proteomes" id="UP000013523"/>
    </source>
</evidence>
<keyword evidence="11" id="KW-0460">Magnesium</keyword>
<reference evidence="12 13" key="1">
    <citation type="submission" date="2012-01" db="EMBL/GenBank/DDBJ databases">
        <title>Complete sequence of chromosome of Clostridium pasteurianum BC1.</title>
        <authorList>
            <consortium name="US DOE Joint Genome Institute"/>
            <person name="Lucas S."/>
            <person name="Han J."/>
            <person name="Lapidus A."/>
            <person name="Cheng J.-F."/>
            <person name="Goodwin L."/>
            <person name="Pitluck S."/>
            <person name="Peters L."/>
            <person name="Mikhailova N."/>
            <person name="Teshima H."/>
            <person name="Detter J.C."/>
            <person name="Han C."/>
            <person name="Tapia R."/>
            <person name="Land M."/>
            <person name="Hauser L."/>
            <person name="Kyrpides N."/>
            <person name="Ivanova N."/>
            <person name="Pagani I."/>
            <person name="Dunn J."/>
            <person name="Taghavi S."/>
            <person name="Francis A."/>
            <person name="van der Lelie D."/>
            <person name="Woyke T."/>
        </authorList>
    </citation>
    <scope>NUCLEOTIDE SEQUENCE [LARGE SCALE GENOMIC DNA]</scope>
    <source>
        <strain evidence="12 13">BC1</strain>
    </source>
</reference>
<evidence type="ECO:0000256" key="8">
    <source>
        <dbReference type="ARBA" id="ARBA00022840"/>
    </source>
</evidence>
<accession>R4K9V0</accession>
<sequence>MNLRKNIVLIGMPGSGKTTIAKAISRLYGLELYDTDEYIEKKEGKIISDIFKNGEKHFRKLETEAVKDISSKDAVVISTGGGVIKSPYNMELLKRNGLIVFINRSVEDIIKDVDTANRPLLNKSKDNLHKLYNERYKLYKEYSDYEVINDKNLKVVIDKISDIIRENL</sequence>
<keyword evidence="5 11" id="KW-0808">Transferase</keyword>
<comment type="subcellular location">
    <subcellularLocation>
        <location evidence="11">Cytoplasm</location>
    </subcellularLocation>
</comment>
<comment type="function">
    <text evidence="11">Catalyzes the specific phosphorylation of the 3-hydroxyl group of shikimic acid using ATP as a cosubstrate.</text>
</comment>
<keyword evidence="4 11" id="KW-0028">Amino-acid biosynthesis</keyword>
<evidence type="ECO:0000256" key="4">
    <source>
        <dbReference type="ARBA" id="ARBA00022605"/>
    </source>
</evidence>
<feature type="binding site" evidence="11">
    <location>
        <position position="59"/>
    </location>
    <ligand>
        <name>substrate</name>
    </ligand>
</feature>
<keyword evidence="7 11" id="KW-0418">Kinase</keyword>
<dbReference type="SUPFAM" id="SSF52540">
    <property type="entry name" value="P-loop containing nucleoside triphosphate hydrolases"/>
    <property type="match status" value="1"/>
</dbReference>
<feature type="binding site" evidence="11">
    <location>
        <position position="135"/>
    </location>
    <ligand>
        <name>substrate</name>
    </ligand>
</feature>
<dbReference type="STRING" id="86416.Clopa_4659"/>
<protein>
    <recommendedName>
        <fullName evidence="3 11">Shikimate kinase</fullName>
        <shortName evidence="11">SK</shortName>
        <ecNumber evidence="3 11">2.7.1.71</ecNumber>
    </recommendedName>
</protein>
<dbReference type="EMBL" id="CP003261">
    <property type="protein sequence ID" value="AGK99348.1"/>
    <property type="molecule type" value="Genomic_DNA"/>
</dbReference>
<evidence type="ECO:0000313" key="12">
    <source>
        <dbReference type="EMBL" id="AGK99348.1"/>
    </source>
</evidence>
<dbReference type="HAMAP" id="MF_00109">
    <property type="entry name" value="Shikimate_kinase"/>
    <property type="match status" value="1"/>
</dbReference>
<evidence type="ECO:0000256" key="6">
    <source>
        <dbReference type="ARBA" id="ARBA00022741"/>
    </source>
</evidence>
<dbReference type="PATRIC" id="fig|86416.3.peg.4649"/>
<evidence type="ECO:0000256" key="1">
    <source>
        <dbReference type="ARBA" id="ARBA00004842"/>
    </source>
</evidence>
<dbReference type="InterPro" id="IPR023000">
    <property type="entry name" value="Shikimate_kinase_CS"/>
</dbReference>
<dbReference type="GO" id="GO:0009073">
    <property type="term" value="P:aromatic amino acid family biosynthetic process"/>
    <property type="evidence" value="ECO:0007669"/>
    <property type="project" value="UniProtKB-KW"/>
</dbReference>
<feature type="binding site" evidence="11">
    <location>
        <begin position="14"/>
        <end position="19"/>
    </location>
    <ligand>
        <name>ATP</name>
        <dbReference type="ChEBI" id="CHEBI:30616"/>
    </ligand>
</feature>
<dbReference type="GO" id="GO:0004765">
    <property type="term" value="F:shikimate kinase activity"/>
    <property type="evidence" value="ECO:0007669"/>
    <property type="project" value="UniProtKB-UniRule"/>
</dbReference>
<feature type="binding site" evidence="11">
    <location>
        <position position="81"/>
    </location>
    <ligand>
        <name>substrate</name>
    </ligand>
</feature>
<dbReference type="Gene3D" id="3.40.50.300">
    <property type="entry name" value="P-loop containing nucleotide triphosphate hydrolases"/>
    <property type="match status" value="1"/>
</dbReference>
<dbReference type="Proteomes" id="UP000013523">
    <property type="component" value="Chromosome"/>
</dbReference>
<dbReference type="GO" id="GO:0009423">
    <property type="term" value="P:chorismate biosynthetic process"/>
    <property type="evidence" value="ECO:0007669"/>
    <property type="project" value="UniProtKB-UniRule"/>
</dbReference>